<dbReference type="STRING" id="745776.DGo_CA0479"/>
<dbReference type="KEGG" id="dgo:DGo_CA0479"/>
<dbReference type="HOGENOM" id="CLU_1145713_0_0_0"/>
<organism evidence="1 2">
    <name type="scientific">Deinococcus gobiensis (strain DSM 21396 / JCM 16679 / CGMCC 1.7299 / I-0)</name>
    <dbReference type="NCBI Taxonomy" id="745776"/>
    <lineage>
        <taxon>Bacteria</taxon>
        <taxon>Thermotogati</taxon>
        <taxon>Deinococcota</taxon>
        <taxon>Deinococci</taxon>
        <taxon>Deinococcales</taxon>
        <taxon>Deinococcaceae</taxon>
        <taxon>Deinococcus</taxon>
    </lineage>
</organism>
<keyword evidence="2" id="KW-1185">Reference proteome</keyword>
<gene>
    <name evidence="1" type="ordered locus">DGo_CA0479</name>
</gene>
<evidence type="ECO:0000313" key="1">
    <source>
        <dbReference type="EMBL" id="AFD24406.1"/>
    </source>
</evidence>
<proteinExistence type="predicted"/>
<keyword evidence="1" id="KW-0547">Nucleotide-binding</keyword>
<dbReference type="AlphaFoldDB" id="H8GW41"/>
<sequence length="242" mass="27023">MVEYLIDIAYRKGIQTIFTTHSNDALRVLPSKAIWAIENGVARQGKLDVNMLRSISGNVDSELAVFVEDVFAKYWIEAVIRAHHPARGDSVGVYNIGGDSKALSTHIAHSINPAASLTSICYLDGDASVEANASKKVYKLPGQSPETYIYDKVKDEIREFKARLAIAMHLSSADQDRVEIAVEEVRRTNRDHHLLFRQLGDKLGYLSGNVVSGAFISTWIEIYPEEAKVIYLPIKETLQKFD</sequence>
<protein>
    <submittedName>
        <fullName evidence="1">Putative ATP-binding protein</fullName>
    </submittedName>
</protein>
<reference evidence="1 2" key="1">
    <citation type="journal article" date="2012" name="PLoS ONE">
        <title>Genome sequence and transcriptome analysis of the radioresistant bacterium Deinococcus gobiensis: insights into the extreme environmental adaptations.</title>
        <authorList>
            <person name="Yuan M."/>
            <person name="Chen M."/>
            <person name="Zhang W."/>
            <person name="Lu W."/>
            <person name="Wang J."/>
            <person name="Yang M."/>
            <person name="Zhao P."/>
            <person name="Tang R."/>
            <person name="Li X."/>
            <person name="Hao Y."/>
            <person name="Zhou Z."/>
            <person name="Zhan Y."/>
            <person name="Yu H."/>
            <person name="Teng C."/>
            <person name="Yan Y."/>
            <person name="Ping S."/>
            <person name="Wang Y."/>
            <person name="Lin M."/>
        </authorList>
    </citation>
    <scope>NUCLEOTIDE SEQUENCE [LARGE SCALE GENOMIC DNA]</scope>
    <source>
        <strain evidence="1 2">I-0</strain>
    </source>
</reference>
<dbReference type="PATRIC" id="fig|745776.4.peg.489"/>
<dbReference type="Proteomes" id="UP000007575">
    <property type="component" value="Chromosome"/>
</dbReference>
<keyword evidence="1" id="KW-0067">ATP-binding</keyword>
<dbReference type="GO" id="GO:0005524">
    <property type="term" value="F:ATP binding"/>
    <property type="evidence" value="ECO:0007669"/>
    <property type="project" value="UniProtKB-KW"/>
</dbReference>
<accession>H8GW41</accession>
<evidence type="ECO:0000313" key="2">
    <source>
        <dbReference type="Proteomes" id="UP000007575"/>
    </source>
</evidence>
<dbReference type="eggNOG" id="COG1106">
    <property type="taxonomic scope" value="Bacteria"/>
</dbReference>
<dbReference type="EMBL" id="CP002191">
    <property type="protein sequence ID" value="AFD24406.1"/>
    <property type="molecule type" value="Genomic_DNA"/>
</dbReference>
<name>H8GW41_DEIGI</name>